<feature type="coiled-coil region" evidence="1">
    <location>
        <begin position="15"/>
        <end position="42"/>
    </location>
</feature>
<reference evidence="3 4" key="1">
    <citation type="submission" date="2015-10" db="EMBL/GenBank/DDBJ databases">
        <title>The utility of whole genome sequencing in characterizing Acinetobacter epidemiology and analyzing hospital outbreaks.</title>
        <authorList>
            <person name="Ozer E.A."/>
            <person name="Fitzpatrick M.A."/>
            <person name="Hauser A.R."/>
        </authorList>
    </citation>
    <scope>NUCLEOTIDE SEQUENCE [LARGE SCALE GENOMIC DNA]</scope>
    <source>
        <strain evidence="3 4">ABBL072</strain>
    </source>
</reference>
<dbReference type="PANTHER" id="PTHR31915:SF6">
    <property type="entry name" value="SKICH DOMAIN-CONTAINING PROTEIN"/>
    <property type="match status" value="1"/>
</dbReference>
<feature type="coiled-coil region" evidence="1">
    <location>
        <begin position="326"/>
        <end position="380"/>
    </location>
</feature>
<dbReference type="EMBL" id="LLGC01000179">
    <property type="protein sequence ID" value="KQE03680.1"/>
    <property type="molecule type" value="Genomic_DNA"/>
</dbReference>
<evidence type="ECO:0000313" key="4">
    <source>
        <dbReference type="Proteomes" id="UP000051449"/>
    </source>
</evidence>
<protein>
    <submittedName>
        <fullName evidence="3">Phage tail protein</fullName>
    </submittedName>
</protein>
<dbReference type="InterPro" id="IPR051002">
    <property type="entry name" value="UBA_autophagy_assoc_protein"/>
</dbReference>
<evidence type="ECO:0000256" key="2">
    <source>
        <dbReference type="SAM" id="MobiDB-lite"/>
    </source>
</evidence>
<feature type="coiled-coil region" evidence="1">
    <location>
        <begin position="1401"/>
        <end position="1428"/>
    </location>
</feature>
<comment type="caution">
    <text evidence="3">The sequence shown here is derived from an EMBL/GenBank/DDBJ whole genome shotgun (WGS) entry which is preliminary data.</text>
</comment>
<feature type="compositionally biased region" description="Polar residues" evidence="2">
    <location>
        <begin position="1866"/>
        <end position="1875"/>
    </location>
</feature>
<dbReference type="RefSeq" id="WP_000579051.1">
    <property type="nucleotide sequence ID" value="NZ_CAKNEB010000013.1"/>
</dbReference>
<name>A0AAP1FBF2_ACIBA</name>
<feature type="compositionally biased region" description="Basic and acidic residues" evidence="2">
    <location>
        <begin position="1876"/>
        <end position="1888"/>
    </location>
</feature>
<dbReference type="PANTHER" id="PTHR31915">
    <property type="entry name" value="SKICH DOMAIN-CONTAINING PROTEIN"/>
    <property type="match status" value="1"/>
</dbReference>
<sequence length="1914" mass="207263">MIGGGEVKNSLTLDASQFDSAIEQATKKAIALEKELDNLGKQSTKLDSKLADTKQGMVELNRRFSDAEKTLGTTSKTFTDAQKKVGETTKNVDLLSRKLEKLTGAATQQKSAITSLKELTDHYGNTIDGLNPVLDRVRKTEERLGKSRIKHAGEGAEKEKTRWLERRRILAEEEQANQQSLKSREQLYKQYEALERKLETVKRNATSQANKFATATTERGLAAYKNHSGKANAAEEQLTTLRQTKLAIEQSVSMLRERNKELKNAIKITDDGLRLERQERDVLKEQNDLAKKRNDTERERIRAIKDVEKAERGLAALKDRESKQQIANSKQEQRAAELKIKAEERDLNRLERLKERNHQAELARRRREAAEINRANAEAAAAVTAVGAGAATVAGVHEAASYQDVEDRVRMLNLSPEEFNRFKEKSWDLASTEKYLSRTAAMQTRLDALTAIGYNKEPTIDKTISSASRNAYLLRSLGYENGTHSDVVKNLYGFAEARQVMDDPNEVNKSFDIARRMAVASGGKIKMADIETVARNIGDLRQTMSSEGWIRLAAVMEQFKTAGGGNGGGGGVSSVGTIFKMMSLYASGKPITNTAALNLLGADVMNDAFADGTSQQFQNSREIQGAMMKAVKTAGFKDVKEMSKDPIKFFAGLRGQLLDYMMQDAQFKKFFGANTPKHSYNAEGRMIGANGQLVDQRTQDDIENAAFKRFFAQSGMSNKTIDGMLLTMNRSFVERSNHAAETAMGSQGELEAMQNLTENWNANMDILKASLADFAVTFEPLLAKLAEVPKFFASIIRSFSEFGKDNPTLATLSLMTVGFGLLKVTIMATLSPIRMLLGVLGLMPKSLGNIVSSMKNLGTASGAAKTSINATKDTVGKAASEFTSFGTTAEKSAERANAGVKGFAGKLSGHLGSVKVFAGGALRLLGSVVNWAGWLILAGQFGWAIGKWIGSLKVGGTEINTHIQNIVNDIVSNWDLMINSLKGAWLSFKEFFTGEQLQARAEIQETRRQIKEQQERLHVVTEGEKQEKVNNISTEVTKRYANLLKGAKVGDTVKGVKVTDSVKNWANAYEYSQSGARYGHTDVKAPRMPYEVKVQYDKAMGHVKKNYGLTSDEQKKTSATTDKDNHTSATPAGFMPGTGNHDISSPTLATKPKKDRGSGGSTRDFESKVMGVNEGLLAKIAELNVLDDSVLEKGAPDYYKLAKLSFIKEWMQGNFDDGRNPKNRPFANRSYQKGRVWKQEDIDWNAVDPKTGISVEQILKNMAQVRQLEDMHKSVQFAVSKSANANENFKDSLEDATNDIDNQSDALAALRREFARFEAKNPFAYGDPNYVSNKNASIAMQTASDYLGYAKKAKNSNSEDSSVFVDNEYARNQQAVNKKYDDLIKPYKLIQSQLDEQIASLDAVQQRTQEQEDLYAKLLQTRKDFEEEFSEFYRIQEEKRRRELMSTYDQAMIKWRDYETTYRQTISDLGVEMSDGIFNKFLKGDDVSLSGILSESASKISQGAFRYVWQDMSKRALGDGANTDLYSMGKSLLKGEAVDESGFVGKWLNKIRGLTGVASSDSSADSAEASNTIAVNANTAAIQNLTAALRGQSISSVIGGVASSVGGEDLTTFASAVLGPENVGAIDYVNGSGGFLDHLAGGFEGGAGMDPNLPSFLNGGLMDKSVGGSLEGAEGGVLGGLFAQIKSGFMDIFGQGAGGGIFSTIKSGFSNLFSNGSGLMSSIGSAFSSLFGGGAGGGGIFSSLASAISGLFSGGGGAGGGMGGAGGWIGAAASIASSFFANGGAFGAGTHAFANGGAFTNGIYDSPTYFKFAKGGGFANGVMGEAGPEAVMPLQRDSSGRLGVALNGGAPVGGGTVVSINIEVNNNGDTTTESSKGGDNESNWKDLSNRVKSLVQEEIVKQKRPGGMLRSTNQ</sequence>
<organism evidence="3 4">
    <name type="scientific">Acinetobacter baumannii</name>
    <dbReference type="NCBI Taxonomy" id="470"/>
    <lineage>
        <taxon>Bacteria</taxon>
        <taxon>Pseudomonadati</taxon>
        <taxon>Pseudomonadota</taxon>
        <taxon>Gammaproteobacteria</taxon>
        <taxon>Moraxellales</taxon>
        <taxon>Moraxellaceae</taxon>
        <taxon>Acinetobacter</taxon>
        <taxon>Acinetobacter calcoaceticus/baumannii complex</taxon>
    </lineage>
</organism>
<proteinExistence type="predicted"/>
<feature type="coiled-coil region" evidence="1">
    <location>
        <begin position="996"/>
        <end position="1023"/>
    </location>
</feature>
<evidence type="ECO:0000313" key="3">
    <source>
        <dbReference type="EMBL" id="KQE03680.1"/>
    </source>
</evidence>
<accession>A0AAP1FBF2</accession>
<gene>
    <name evidence="3" type="ORF">APD33_13785</name>
</gene>
<feature type="coiled-coil region" evidence="1">
    <location>
        <begin position="170"/>
        <end position="300"/>
    </location>
</feature>
<dbReference type="Gene3D" id="1.10.287.950">
    <property type="entry name" value="Methyl-accepting chemotaxis protein"/>
    <property type="match status" value="1"/>
</dbReference>
<feature type="region of interest" description="Disordered" evidence="2">
    <location>
        <begin position="1107"/>
        <end position="1166"/>
    </location>
</feature>
<evidence type="ECO:0000256" key="1">
    <source>
        <dbReference type="SAM" id="Coils"/>
    </source>
</evidence>
<feature type="region of interest" description="Disordered" evidence="2">
    <location>
        <begin position="1866"/>
        <end position="1888"/>
    </location>
</feature>
<feature type="compositionally biased region" description="Basic and acidic residues" evidence="2">
    <location>
        <begin position="1112"/>
        <end position="1126"/>
    </location>
</feature>
<keyword evidence="1" id="KW-0175">Coiled coil</keyword>
<feature type="coiled-coil region" evidence="1">
    <location>
        <begin position="1286"/>
        <end position="1320"/>
    </location>
</feature>
<dbReference type="Proteomes" id="UP000051449">
    <property type="component" value="Unassembled WGS sequence"/>
</dbReference>